<accession>A0A7X0HA99</accession>
<reference evidence="4 5" key="1">
    <citation type="submission" date="2020-08" db="EMBL/GenBank/DDBJ databases">
        <title>Genomic Encyclopedia of Type Strains, Phase IV (KMG-IV): sequencing the most valuable type-strain genomes for metagenomic binning, comparative biology and taxonomic classification.</title>
        <authorList>
            <person name="Goeker M."/>
        </authorList>
    </citation>
    <scope>NUCLEOTIDE SEQUENCE [LARGE SCALE GENOMIC DNA]</scope>
    <source>
        <strain evidence="4 5">DSM 40141</strain>
    </source>
</reference>
<protein>
    <recommendedName>
        <fullName evidence="3">PPM-type phosphatase domain-containing protein</fullName>
    </recommendedName>
</protein>
<keyword evidence="5" id="KW-1185">Reference proteome</keyword>
<evidence type="ECO:0000256" key="2">
    <source>
        <dbReference type="SAM" id="Phobius"/>
    </source>
</evidence>
<evidence type="ECO:0000313" key="5">
    <source>
        <dbReference type="Proteomes" id="UP000540423"/>
    </source>
</evidence>
<feature type="transmembrane region" description="Helical" evidence="2">
    <location>
        <begin position="24"/>
        <end position="43"/>
    </location>
</feature>
<dbReference type="AlphaFoldDB" id="A0A7X0HA99"/>
<dbReference type="InterPro" id="IPR001932">
    <property type="entry name" value="PPM-type_phosphatase-like_dom"/>
</dbReference>
<dbReference type="FunFam" id="3.60.40.10:FF:000058">
    <property type="entry name" value="Stage II sporulation protein E"/>
    <property type="match status" value="1"/>
</dbReference>
<dbReference type="InterPro" id="IPR036457">
    <property type="entry name" value="PPM-type-like_dom_sf"/>
</dbReference>
<dbReference type="Proteomes" id="UP000540423">
    <property type="component" value="Unassembled WGS sequence"/>
</dbReference>
<dbReference type="InterPro" id="IPR052016">
    <property type="entry name" value="Bact_Sigma-Reg"/>
</dbReference>
<dbReference type="SUPFAM" id="SSF81606">
    <property type="entry name" value="PP2C-like"/>
    <property type="match status" value="1"/>
</dbReference>
<dbReference type="SMART" id="SM00331">
    <property type="entry name" value="PP2C_SIG"/>
    <property type="match status" value="1"/>
</dbReference>
<keyword evidence="2" id="KW-0472">Membrane</keyword>
<feature type="transmembrane region" description="Helical" evidence="2">
    <location>
        <begin position="94"/>
        <end position="110"/>
    </location>
</feature>
<feature type="domain" description="PPM-type phosphatase" evidence="3">
    <location>
        <begin position="143"/>
        <end position="366"/>
    </location>
</feature>
<evidence type="ECO:0000256" key="1">
    <source>
        <dbReference type="ARBA" id="ARBA00022801"/>
    </source>
</evidence>
<feature type="transmembrane region" description="Helical" evidence="2">
    <location>
        <begin position="50"/>
        <end position="74"/>
    </location>
</feature>
<keyword evidence="1" id="KW-0378">Hydrolase</keyword>
<keyword evidence="2" id="KW-0812">Transmembrane</keyword>
<keyword evidence="2" id="KW-1133">Transmembrane helix</keyword>
<comment type="caution">
    <text evidence="4">The sequence shown here is derived from an EMBL/GenBank/DDBJ whole genome shotgun (WGS) entry which is preliminary data.</text>
</comment>
<dbReference type="EMBL" id="JACHEM010000001">
    <property type="protein sequence ID" value="MBB6433835.1"/>
    <property type="molecule type" value="Genomic_DNA"/>
</dbReference>
<organism evidence="4 5">
    <name type="scientific">Streptomyces candidus</name>
    <dbReference type="NCBI Taxonomy" id="67283"/>
    <lineage>
        <taxon>Bacteria</taxon>
        <taxon>Bacillati</taxon>
        <taxon>Actinomycetota</taxon>
        <taxon>Actinomycetes</taxon>
        <taxon>Kitasatosporales</taxon>
        <taxon>Streptomycetaceae</taxon>
        <taxon>Streptomyces</taxon>
    </lineage>
</organism>
<evidence type="ECO:0000259" key="3">
    <source>
        <dbReference type="SMART" id="SM00331"/>
    </source>
</evidence>
<dbReference type="GO" id="GO:0016791">
    <property type="term" value="F:phosphatase activity"/>
    <property type="evidence" value="ECO:0007669"/>
    <property type="project" value="TreeGrafter"/>
</dbReference>
<gene>
    <name evidence="4" type="ORF">HNQ79_000273</name>
</gene>
<proteinExistence type="predicted"/>
<sequence>MSSVRARRGEETPGWLRGERAPRWLRVLPVALLLVLGFADMLIPSHFRLGFFLTVLPPLAALAHGPLVTALLGAGVLAVASPVTPGWQAARGDLLPLVIAAAISVLLAWVRSRRDARLVHIGTVAEVSQLAVLPPLPALVGGVRCAGRYRAAHRGALVSGDLYDVRQGPWGVRAVVADVEGHDLTAVSTVSALLGAFREAVLDDADLTAVAARLDRRLVVDSAAVEHAELFATAVLLEFPADGKSVHVVSCGHPPPLLLREGTATELSLDPAPPLGLGLTDLAAPAVTVLPLRPGDRLLAHTDGVTEARDARGDFYPLAARLSAMVTTEPAPEEELGTLAEAVLADLARFAHGGVEDDVALLLLEPGNG</sequence>
<evidence type="ECO:0000313" key="4">
    <source>
        <dbReference type="EMBL" id="MBB6433835.1"/>
    </source>
</evidence>
<dbReference type="Pfam" id="PF07228">
    <property type="entry name" value="SpoIIE"/>
    <property type="match status" value="1"/>
</dbReference>
<name>A0A7X0HA99_9ACTN</name>
<dbReference type="Gene3D" id="3.60.40.10">
    <property type="entry name" value="PPM-type phosphatase domain"/>
    <property type="match status" value="1"/>
</dbReference>
<dbReference type="RefSeq" id="WP_185025895.1">
    <property type="nucleotide sequence ID" value="NZ_BNBN01000001.1"/>
</dbReference>
<dbReference type="PANTHER" id="PTHR43156:SF2">
    <property type="entry name" value="STAGE II SPORULATION PROTEIN E"/>
    <property type="match status" value="1"/>
</dbReference>
<dbReference type="PANTHER" id="PTHR43156">
    <property type="entry name" value="STAGE II SPORULATION PROTEIN E-RELATED"/>
    <property type="match status" value="1"/>
</dbReference>